<proteinExistence type="predicted"/>
<comment type="caution">
    <text evidence="1">The sequence shown here is derived from an EMBL/GenBank/DDBJ whole genome shotgun (WGS) entry which is preliminary data.</text>
</comment>
<dbReference type="AlphaFoldDB" id="A0A8T0FKE3"/>
<name>A0A8T0FKE3_ARGBR</name>
<dbReference type="EMBL" id="JABXBU010000012">
    <property type="protein sequence ID" value="KAF8789313.1"/>
    <property type="molecule type" value="Genomic_DNA"/>
</dbReference>
<sequence>MAAILQLKPHKFVCRETQHLMGIQGVDQKVMDRIIFRERSTLLKAADEVSQRRLIFQQPTSSCGNGVKDESS</sequence>
<reference evidence="1" key="2">
    <citation type="submission" date="2020-06" db="EMBL/GenBank/DDBJ databases">
        <authorList>
            <person name="Sheffer M."/>
        </authorList>
    </citation>
    <scope>NUCLEOTIDE SEQUENCE</scope>
</reference>
<keyword evidence="2" id="KW-1185">Reference proteome</keyword>
<organism evidence="1 2">
    <name type="scientific">Argiope bruennichi</name>
    <name type="common">Wasp spider</name>
    <name type="synonym">Aranea bruennichi</name>
    <dbReference type="NCBI Taxonomy" id="94029"/>
    <lineage>
        <taxon>Eukaryota</taxon>
        <taxon>Metazoa</taxon>
        <taxon>Ecdysozoa</taxon>
        <taxon>Arthropoda</taxon>
        <taxon>Chelicerata</taxon>
        <taxon>Arachnida</taxon>
        <taxon>Araneae</taxon>
        <taxon>Araneomorphae</taxon>
        <taxon>Entelegynae</taxon>
        <taxon>Araneoidea</taxon>
        <taxon>Araneidae</taxon>
        <taxon>Argiope</taxon>
    </lineage>
</organism>
<evidence type="ECO:0000313" key="1">
    <source>
        <dbReference type="EMBL" id="KAF8789313.1"/>
    </source>
</evidence>
<reference evidence="1" key="1">
    <citation type="journal article" date="2020" name="bioRxiv">
        <title>Chromosome-level reference genome of the European wasp spider Argiope bruennichi: a resource for studies on range expansion and evolutionary adaptation.</title>
        <authorList>
            <person name="Sheffer M.M."/>
            <person name="Hoppe A."/>
            <person name="Krehenwinkel H."/>
            <person name="Uhl G."/>
            <person name="Kuss A.W."/>
            <person name="Jensen L."/>
            <person name="Jensen C."/>
            <person name="Gillespie R.G."/>
            <person name="Hoff K.J."/>
            <person name="Prost S."/>
        </authorList>
    </citation>
    <scope>NUCLEOTIDE SEQUENCE</scope>
</reference>
<dbReference type="Proteomes" id="UP000807504">
    <property type="component" value="Unassembled WGS sequence"/>
</dbReference>
<protein>
    <submittedName>
        <fullName evidence="1">Uncharacterized protein</fullName>
    </submittedName>
</protein>
<evidence type="ECO:0000313" key="2">
    <source>
        <dbReference type="Proteomes" id="UP000807504"/>
    </source>
</evidence>
<accession>A0A8T0FKE3</accession>
<gene>
    <name evidence="1" type="ORF">HNY73_007257</name>
</gene>